<evidence type="ECO:0000313" key="2">
    <source>
        <dbReference type="EMBL" id="MBA4542699.1"/>
    </source>
</evidence>
<dbReference type="OrthoDB" id="9972843at2"/>
<accession>A0A7W2AIG0</accession>
<protein>
    <submittedName>
        <fullName evidence="2">Uncharacterized protein</fullName>
    </submittedName>
</protein>
<evidence type="ECO:0000313" key="3">
    <source>
        <dbReference type="Proteomes" id="UP000530514"/>
    </source>
</evidence>
<feature type="transmembrane region" description="Helical" evidence="1">
    <location>
        <begin position="78"/>
        <end position="96"/>
    </location>
</feature>
<dbReference type="RefSeq" id="WP_033101788.1">
    <property type="nucleotide sequence ID" value="NZ_JACEIP010000008.1"/>
</dbReference>
<dbReference type="AlphaFoldDB" id="A0A7W2AIG0"/>
<name>A0A7W2AIG0_9BACL</name>
<keyword evidence="3" id="KW-1185">Reference proteome</keyword>
<feature type="transmembrane region" description="Helical" evidence="1">
    <location>
        <begin position="9"/>
        <end position="33"/>
    </location>
</feature>
<dbReference type="EMBL" id="JACEIP010000008">
    <property type="protein sequence ID" value="MBA4542699.1"/>
    <property type="molecule type" value="Genomic_DNA"/>
</dbReference>
<sequence length="139" mass="15562">MEMLKKQNVIIIMSVLNILSGLMLLGSSVFVLFGDDIFKESVAEASKAYAAFFWVALFYTIVTLYYSLPKQIKVYTNVCGWIFTVLGLFCIWVAVHDWSNGLANGDDPLTVLFIPGFIFIFIGLLCLISRIDLKESKSG</sequence>
<dbReference type="Proteomes" id="UP000530514">
    <property type="component" value="Unassembled WGS sequence"/>
</dbReference>
<keyword evidence="1" id="KW-0812">Transmembrane</keyword>
<keyword evidence="1" id="KW-1133">Transmembrane helix</keyword>
<evidence type="ECO:0000256" key="1">
    <source>
        <dbReference type="SAM" id="Phobius"/>
    </source>
</evidence>
<gene>
    <name evidence="2" type="ORF">H1164_07260</name>
</gene>
<proteinExistence type="predicted"/>
<feature type="transmembrane region" description="Helical" evidence="1">
    <location>
        <begin position="108"/>
        <end position="128"/>
    </location>
</feature>
<organism evidence="2 3">
    <name type="scientific">Thermoactinomyces daqus</name>
    <dbReference type="NCBI Taxonomy" id="1329516"/>
    <lineage>
        <taxon>Bacteria</taxon>
        <taxon>Bacillati</taxon>
        <taxon>Bacillota</taxon>
        <taxon>Bacilli</taxon>
        <taxon>Bacillales</taxon>
        <taxon>Thermoactinomycetaceae</taxon>
        <taxon>Thermoactinomyces</taxon>
    </lineage>
</organism>
<feature type="transmembrane region" description="Helical" evidence="1">
    <location>
        <begin position="48"/>
        <end position="66"/>
    </location>
</feature>
<reference evidence="2 3" key="1">
    <citation type="submission" date="2020-07" db="EMBL/GenBank/DDBJ databases">
        <authorList>
            <person name="Feng H."/>
        </authorList>
    </citation>
    <scope>NUCLEOTIDE SEQUENCE [LARGE SCALE GENOMIC DNA]</scope>
    <source>
        <strain evidence="3">s-11</strain>
    </source>
</reference>
<keyword evidence="1" id="KW-0472">Membrane</keyword>
<comment type="caution">
    <text evidence="2">The sequence shown here is derived from an EMBL/GenBank/DDBJ whole genome shotgun (WGS) entry which is preliminary data.</text>
</comment>